<dbReference type="InterPro" id="IPR016181">
    <property type="entry name" value="Acyl_CoA_acyltransferase"/>
</dbReference>
<dbReference type="InterPro" id="IPR000182">
    <property type="entry name" value="GNAT_dom"/>
</dbReference>
<dbReference type="PROSITE" id="PS51186">
    <property type="entry name" value="GNAT"/>
    <property type="match status" value="1"/>
</dbReference>
<proteinExistence type="predicted"/>
<dbReference type="PANTHER" id="PTHR43792">
    <property type="entry name" value="GNAT FAMILY, PUTATIVE (AFU_ORTHOLOGUE AFUA_3G00765)-RELATED-RELATED"/>
    <property type="match status" value="1"/>
</dbReference>
<dbReference type="eggNOG" id="COG1670">
    <property type="taxonomic scope" value="Bacteria"/>
</dbReference>
<comment type="caution">
    <text evidence="2">The sequence shown here is derived from an EMBL/GenBank/DDBJ whole genome shotgun (WGS) entry which is preliminary data.</text>
</comment>
<dbReference type="Pfam" id="PF13302">
    <property type="entry name" value="Acetyltransf_3"/>
    <property type="match status" value="1"/>
</dbReference>
<dbReference type="AlphaFoldDB" id="A0A073K687"/>
<keyword evidence="3" id="KW-1185">Reference proteome</keyword>
<dbReference type="RefSeq" id="WP_034642524.1">
    <property type="nucleotide sequence ID" value="NZ_CBCSJC010000005.1"/>
</dbReference>
<protein>
    <submittedName>
        <fullName evidence="2">Acetyltransferase</fullName>
    </submittedName>
</protein>
<dbReference type="PANTHER" id="PTHR43792:SF1">
    <property type="entry name" value="N-ACETYLTRANSFERASE DOMAIN-CONTAINING PROTEIN"/>
    <property type="match status" value="1"/>
</dbReference>
<dbReference type="STRING" id="574376.BAMA_11240"/>
<dbReference type="OrthoDB" id="9798081at2"/>
<dbReference type="Proteomes" id="UP000027822">
    <property type="component" value="Unassembled WGS sequence"/>
</dbReference>
<evidence type="ECO:0000313" key="3">
    <source>
        <dbReference type="Proteomes" id="UP000027822"/>
    </source>
</evidence>
<keyword evidence="2" id="KW-0808">Transferase</keyword>
<evidence type="ECO:0000259" key="1">
    <source>
        <dbReference type="PROSITE" id="PS51186"/>
    </source>
</evidence>
<dbReference type="Gene3D" id="3.40.630.30">
    <property type="match status" value="1"/>
</dbReference>
<dbReference type="GO" id="GO:0016747">
    <property type="term" value="F:acyltransferase activity, transferring groups other than amino-acyl groups"/>
    <property type="evidence" value="ECO:0007669"/>
    <property type="project" value="InterPro"/>
</dbReference>
<gene>
    <name evidence="2" type="ORF">BAMA_11240</name>
</gene>
<sequence length="169" mass="19572">MEIVYETTRLQLCVFNEAHLKYVKEFWGDKEVMDLCNGATAHHLLPQIIEGYRNCHLKYNLSVYAVKEKKSNIIIGAAGFNITNTAETVELIYHFSKKYWGKGFATEAAQACIEIAKHHGMVRIIHASTDPQNKDSLKILEKVGFIYTGMKWFEDTKQEEPFYKYKIQD</sequence>
<feature type="domain" description="N-acetyltransferase" evidence="1">
    <location>
        <begin position="18"/>
        <end position="169"/>
    </location>
</feature>
<evidence type="ECO:0000313" key="2">
    <source>
        <dbReference type="EMBL" id="KEK17798.1"/>
    </source>
</evidence>
<name>A0A073K687_9BACI</name>
<reference evidence="2 3" key="1">
    <citation type="submission" date="2014-06" db="EMBL/GenBank/DDBJ databases">
        <title>Draft genome sequence of Bacillus manliponensis JCM 15802 (MCCC 1A00708).</title>
        <authorList>
            <person name="Lai Q."/>
            <person name="Liu Y."/>
            <person name="Shao Z."/>
        </authorList>
    </citation>
    <scope>NUCLEOTIDE SEQUENCE [LARGE SCALE GENOMIC DNA]</scope>
    <source>
        <strain evidence="2 3">JCM 15802</strain>
    </source>
</reference>
<organism evidence="2 3">
    <name type="scientific">Bacillus manliponensis</name>
    <dbReference type="NCBI Taxonomy" id="574376"/>
    <lineage>
        <taxon>Bacteria</taxon>
        <taxon>Bacillati</taxon>
        <taxon>Bacillota</taxon>
        <taxon>Bacilli</taxon>
        <taxon>Bacillales</taxon>
        <taxon>Bacillaceae</taxon>
        <taxon>Bacillus</taxon>
        <taxon>Bacillus cereus group</taxon>
    </lineage>
</organism>
<dbReference type="EMBL" id="JOTN01000022">
    <property type="protein sequence ID" value="KEK17798.1"/>
    <property type="molecule type" value="Genomic_DNA"/>
</dbReference>
<dbReference type="SUPFAM" id="SSF55729">
    <property type="entry name" value="Acyl-CoA N-acyltransferases (Nat)"/>
    <property type="match status" value="1"/>
</dbReference>
<dbReference type="InterPro" id="IPR051531">
    <property type="entry name" value="N-acetyltransferase"/>
</dbReference>
<accession>A0A073K687</accession>